<gene>
    <name evidence="1" type="ORF">H9629_04715</name>
</gene>
<dbReference type="Proteomes" id="UP000621930">
    <property type="component" value="Unassembled WGS sequence"/>
</dbReference>
<dbReference type="EMBL" id="JACSPT010000004">
    <property type="protein sequence ID" value="MBD8008642.1"/>
    <property type="molecule type" value="Genomic_DNA"/>
</dbReference>
<protein>
    <submittedName>
        <fullName evidence="1">UPF0489 family protein</fullName>
    </submittedName>
</protein>
<accession>A0ABR8VV43</accession>
<keyword evidence="2" id="KW-1185">Reference proteome</keyword>
<comment type="caution">
    <text evidence="1">The sequence shown here is derived from an EMBL/GenBank/DDBJ whole genome shotgun (WGS) entry which is preliminary data.</text>
</comment>
<sequence length="190" mass="22497">MKSLEIQSLEINNKSIYIFEDHSLAFKAWLNIRNRIDGQSFVITLDHHTDTHQPLCYFSASEKYKSDEVISYEDFYERIIQTHFENLDLYDEHEVNSFVMKLHYDEHISSAIQKEIITHSISIQWDHNSGTQSIEENEYDKQPTLKDLYTQFGFEEGKQKYSDLKPAPIPPFSYKLPANRMFIVGYSHFD</sequence>
<name>A0ABR8VV43_9GAMM</name>
<organism evidence="1 2">
    <name type="scientific">Acinetobacter pecorum</name>
    <dbReference type="NCBI Taxonomy" id="2762215"/>
    <lineage>
        <taxon>Bacteria</taxon>
        <taxon>Pseudomonadati</taxon>
        <taxon>Pseudomonadota</taxon>
        <taxon>Gammaproteobacteria</taxon>
        <taxon>Moraxellales</taxon>
        <taxon>Moraxellaceae</taxon>
        <taxon>Acinetobacter</taxon>
    </lineage>
</organism>
<evidence type="ECO:0000313" key="1">
    <source>
        <dbReference type="EMBL" id="MBD8008642.1"/>
    </source>
</evidence>
<dbReference type="RefSeq" id="WP_064102671.1">
    <property type="nucleotide sequence ID" value="NZ_JACSPT010000004.1"/>
</dbReference>
<reference evidence="1 2" key="1">
    <citation type="submission" date="2020-08" db="EMBL/GenBank/DDBJ databases">
        <title>A Genomic Blueprint of the Chicken Gut Microbiome.</title>
        <authorList>
            <person name="Gilroy R."/>
            <person name="Ravi A."/>
            <person name="Getino M."/>
            <person name="Pursley I."/>
            <person name="Horton D.L."/>
            <person name="Alikhan N.-F."/>
            <person name="Baker D."/>
            <person name="Gharbi K."/>
            <person name="Hall N."/>
            <person name="Watson M."/>
            <person name="Adriaenssens E.M."/>
            <person name="Foster-Nyarko E."/>
            <person name="Jarju S."/>
            <person name="Secka A."/>
            <person name="Antonio M."/>
            <person name="Oren A."/>
            <person name="Chaudhuri R."/>
            <person name="La Ragione R.M."/>
            <person name="Hildebrand F."/>
            <person name="Pallen M.J."/>
        </authorList>
    </citation>
    <scope>NUCLEOTIDE SEQUENCE [LARGE SCALE GENOMIC DNA]</scope>
    <source>
        <strain evidence="1 2">Sa1BUA6</strain>
    </source>
</reference>
<evidence type="ECO:0000313" key="2">
    <source>
        <dbReference type="Proteomes" id="UP000621930"/>
    </source>
</evidence>
<proteinExistence type="predicted"/>